<name>A0A6D2JS47_9BRAS</name>
<proteinExistence type="predicted"/>
<sequence length="111" mass="12207">MTTTPGFLLKSLPLAFYFNSTLNSIELGVCELDRVGLQRLGRARLTTGRKRVQRSQRVQEEPEVLVADTMDVPEGNGNPLGMDSVELGKLDRLVKEMLQTATNACLGIGRC</sequence>
<dbReference type="AlphaFoldDB" id="A0A6D2JS47"/>
<gene>
    <name evidence="1" type="ORF">MERR_LOCUS26722</name>
</gene>
<evidence type="ECO:0000313" key="1">
    <source>
        <dbReference type="EMBL" id="CAA7039487.1"/>
    </source>
</evidence>
<keyword evidence="2" id="KW-1185">Reference proteome</keyword>
<reference evidence="1" key="1">
    <citation type="submission" date="2020-01" db="EMBL/GenBank/DDBJ databases">
        <authorList>
            <person name="Mishra B."/>
        </authorList>
    </citation>
    <scope>NUCLEOTIDE SEQUENCE [LARGE SCALE GENOMIC DNA]</scope>
</reference>
<dbReference type="EMBL" id="CACVBM020001211">
    <property type="protein sequence ID" value="CAA7039487.1"/>
    <property type="molecule type" value="Genomic_DNA"/>
</dbReference>
<organism evidence="1 2">
    <name type="scientific">Microthlaspi erraticum</name>
    <dbReference type="NCBI Taxonomy" id="1685480"/>
    <lineage>
        <taxon>Eukaryota</taxon>
        <taxon>Viridiplantae</taxon>
        <taxon>Streptophyta</taxon>
        <taxon>Embryophyta</taxon>
        <taxon>Tracheophyta</taxon>
        <taxon>Spermatophyta</taxon>
        <taxon>Magnoliopsida</taxon>
        <taxon>eudicotyledons</taxon>
        <taxon>Gunneridae</taxon>
        <taxon>Pentapetalae</taxon>
        <taxon>rosids</taxon>
        <taxon>malvids</taxon>
        <taxon>Brassicales</taxon>
        <taxon>Brassicaceae</taxon>
        <taxon>Coluteocarpeae</taxon>
        <taxon>Microthlaspi</taxon>
    </lineage>
</organism>
<evidence type="ECO:0000313" key="2">
    <source>
        <dbReference type="Proteomes" id="UP000467841"/>
    </source>
</evidence>
<accession>A0A6D2JS47</accession>
<comment type="caution">
    <text evidence="1">The sequence shown here is derived from an EMBL/GenBank/DDBJ whole genome shotgun (WGS) entry which is preliminary data.</text>
</comment>
<protein>
    <submittedName>
        <fullName evidence="1">Uncharacterized protein</fullName>
    </submittedName>
</protein>
<dbReference type="Proteomes" id="UP000467841">
    <property type="component" value="Unassembled WGS sequence"/>
</dbReference>